<evidence type="ECO:0000256" key="6">
    <source>
        <dbReference type="ARBA" id="ARBA00023136"/>
    </source>
</evidence>
<dbReference type="AlphaFoldDB" id="A0A3B4T6C0"/>
<keyword evidence="4" id="KW-0964">Secreted</keyword>
<dbReference type="Pfam" id="PF00021">
    <property type="entry name" value="UPAR_LY6"/>
    <property type="match status" value="1"/>
</dbReference>
<dbReference type="STRING" id="41447.ENSSDUP00000001610"/>
<dbReference type="OMA" id="GEESQCF"/>
<dbReference type="PANTHER" id="PTHR20914">
    <property type="entry name" value="LY6/PLAUR DOMAIN-CONTAINING PROTEIN 8"/>
    <property type="match status" value="1"/>
</dbReference>
<reference evidence="11" key="1">
    <citation type="submission" date="2025-08" db="UniProtKB">
        <authorList>
            <consortium name="Ensembl"/>
        </authorList>
    </citation>
    <scope>IDENTIFICATION</scope>
</reference>
<evidence type="ECO:0000256" key="7">
    <source>
        <dbReference type="ARBA" id="ARBA00023180"/>
    </source>
</evidence>
<dbReference type="InterPro" id="IPR045860">
    <property type="entry name" value="Snake_toxin-like_sf"/>
</dbReference>
<keyword evidence="3" id="KW-1003">Cell membrane</keyword>
<dbReference type="Proteomes" id="UP000261420">
    <property type="component" value="Unplaced"/>
</dbReference>
<accession>A0A3B4T6C0</accession>
<dbReference type="Gene3D" id="2.10.60.10">
    <property type="entry name" value="CD59"/>
    <property type="match status" value="2"/>
</dbReference>
<evidence type="ECO:0000256" key="1">
    <source>
        <dbReference type="ARBA" id="ARBA00004236"/>
    </source>
</evidence>
<feature type="domain" description="Snake toxin/toxin-like" evidence="10">
    <location>
        <begin position="85"/>
        <end position="156"/>
    </location>
</feature>
<evidence type="ECO:0000256" key="3">
    <source>
        <dbReference type="ARBA" id="ARBA00022475"/>
    </source>
</evidence>
<dbReference type="PANTHER" id="PTHR20914:SF9">
    <property type="entry name" value="COILED, ISOFORM A"/>
    <property type="match status" value="1"/>
</dbReference>
<feature type="domain" description="UPAR/Ly6" evidence="9">
    <location>
        <begin position="24"/>
        <end position="71"/>
    </location>
</feature>
<keyword evidence="7" id="KW-0325">Glycoprotein</keyword>
<keyword evidence="5 8" id="KW-0732">Signal</keyword>
<dbReference type="Ensembl" id="ENSSDUT00000001667.1">
    <property type="protein sequence ID" value="ENSSDUP00000001610.1"/>
    <property type="gene ID" value="ENSSDUG00000001273.1"/>
</dbReference>
<dbReference type="InterPro" id="IPR016054">
    <property type="entry name" value="LY6_UPA_recep-like"/>
</dbReference>
<evidence type="ECO:0000313" key="12">
    <source>
        <dbReference type="Proteomes" id="UP000261420"/>
    </source>
</evidence>
<keyword evidence="6" id="KW-0472">Membrane</keyword>
<evidence type="ECO:0000259" key="9">
    <source>
        <dbReference type="Pfam" id="PF00021"/>
    </source>
</evidence>
<keyword evidence="12" id="KW-1185">Reference proteome</keyword>
<evidence type="ECO:0000256" key="4">
    <source>
        <dbReference type="ARBA" id="ARBA00022525"/>
    </source>
</evidence>
<name>A0A3B4T6C0_SERDU</name>
<evidence type="ECO:0000259" key="10">
    <source>
        <dbReference type="Pfam" id="PF00087"/>
    </source>
</evidence>
<feature type="chain" id="PRO_5017180742" evidence="8">
    <location>
        <begin position="25"/>
        <end position="180"/>
    </location>
</feature>
<dbReference type="GO" id="GO:0005886">
    <property type="term" value="C:plasma membrane"/>
    <property type="evidence" value="ECO:0007669"/>
    <property type="project" value="UniProtKB-SubCell"/>
</dbReference>
<evidence type="ECO:0000256" key="8">
    <source>
        <dbReference type="SAM" id="SignalP"/>
    </source>
</evidence>
<dbReference type="SUPFAM" id="SSF57302">
    <property type="entry name" value="Snake toxin-like"/>
    <property type="match status" value="2"/>
</dbReference>
<dbReference type="InterPro" id="IPR035076">
    <property type="entry name" value="Toxin/TOLIP"/>
</dbReference>
<dbReference type="GeneTree" id="ENSGT00730000114327"/>
<evidence type="ECO:0000256" key="5">
    <source>
        <dbReference type="ARBA" id="ARBA00022729"/>
    </source>
</evidence>
<reference evidence="11" key="2">
    <citation type="submission" date="2025-09" db="UniProtKB">
        <authorList>
            <consortium name="Ensembl"/>
        </authorList>
    </citation>
    <scope>IDENTIFICATION</scope>
</reference>
<evidence type="ECO:0000313" key="11">
    <source>
        <dbReference type="Ensembl" id="ENSSDUP00000001610.1"/>
    </source>
</evidence>
<sequence>MYCKLVLSININKLLLVSVVNVSGTAVQQIIKACASSILCPAAGSHTFSETTGFTSLLTSALCCSTDNCNSDTLPFPAVQSYNSLQCFTCDSFFATECTTRINCRGVEDRCFQTNGDTPFLGCASQSVCAALANLEMQNIANITIETNCCTTNLCNSVTTVTASSGMIHLLLGLLVFTFY</sequence>
<protein>
    <submittedName>
        <fullName evidence="11">Uncharacterized protein</fullName>
    </submittedName>
</protein>
<feature type="signal peptide" evidence="8">
    <location>
        <begin position="1"/>
        <end position="24"/>
    </location>
</feature>
<dbReference type="InterPro" id="IPR050918">
    <property type="entry name" value="CNF-like_PLA2_Inhibitor"/>
</dbReference>
<dbReference type="GO" id="GO:0005576">
    <property type="term" value="C:extracellular region"/>
    <property type="evidence" value="ECO:0007669"/>
    <property type="project" value="UniProtKB-SubCell"/>
</dbReference>
<comment type="subcellular location">
    <subcellularLocation>
        <location evidence="1">Cell membrane</location>
    </subcellularLocation>
    <subcellularLocation>
        <location evidence="2">Secreted</location>
    </subcellularLocation>
</comment>
<organism evidence="11 12">
    <name type="scientific">Seriola dumerili</name>
    <name type="common">Greater amberjack</name>
    <name type="synonym">Caranx dumerili</name>
    <dbReference type="NCBI Taxonomy" id="41447"/>
    <lineage>
        <taxon>Eukaryota</taxon>
        <taxon>Metazoa</taxon>
        <taxon>Chordata</taxon>
        <taxon>Craniata</taxon>
        <taxon>Vertebrata</taxon>
        <taxon>Euteleostomi</taxon>
        <taxon>Actinopterygii</taxon>
        <taxon>Neopterygii</taxon>
        <taxon>Teleostei</taxon>
        <taxon>Neoteleostei</taxon>
        <taxon>Acanthomorphata</taxon>
        <taxon>Carangaria</taxon>
        <taxon>Carangiformes</taxon>
        <taxon>Carangidae</taxon>
        <taxon>Seriola</taxon>
    </lineage>
</organism>
<dbReference type="Pfam" id="PF00087">
    <property type="entry name" value="Toxin_TOLIP"/>
    <property type="match status" value="1"/>
</dbReference>
<evidence type="ECO:0000256" key="2">
    <source>
        <dbReference type="ARBA" id="ARBA00004613"/>
    </source>
</evidence>
<proteinExistence type="predicted"/>